<sequence length="213" mass="24560">MSPCSGSCVSHNKIFSDDSYQSTSTTNLQNLLKGTDVPCFKNLISYESSMAAHLNRFNEDITICVAKLHNFLDETRVHVASQVYGARPIRRWLERKVVSEMSKMLIREEIDENTTVYIDAGMEALTYRVDRNGVKNINFGSDISLFYVLLNCRGCKIFISPLCLHLGSLTEQLSLRYVRGRNMEKHEKQKADERYMKRQEQRENRSYTPSLIS</sequence>
<protein>
    <recommendedName>
        <fullName evidence="4">Clp ATPase C-terminal domain-containing protein</fullName>
    </recommendedName>
</protein>
<name>A0AAW1H3S1_SAPOF</name>
<dbReference type="Proteomes" id="UP001443914">
    <property type="component" value="Unassembled WGS sequence"/>
</dbReference>
<evidence type="ECO:0000256" key="3">
    <source>
        <dbReference type="SAM" id="MobiDB-lite"/>
    </source>
</evidence>
<reference evidence="5" key="1">
    <citation type="submission" date="2024-03" db="EMBL/GenBank/DDBJ databases">
        <title>WGS assembly of Saponaria officinalis var. Norfolk2.</title>
        <authorList>
            <person name="Jenkins J."/>
            <person name="Shu S."/>
            <person name="Grimwood J."/>
            <person name="Barry K."/>
            <person name="Goodstein D."/>
            <person name="Schmutz J."/>
            <person name="Leebens-Mack J."/>
            <person name="Osbourn A."/>
        </authorList>
    </citation>
    <scope>NUCLEOTIDE SEQUENCE [LARGE SCALE GENOMIC DNA]</scope>
    <source>
        <strain evidence="5">JIC</strain>
    </source>
</reference>
<evidence type="ECO:0000313" key="5">
    <source>
        <dbReference type="EMBL" id="KAK9671885.1"/>
    </source>
</evidence>
<feature type="region of interest" description="Disordered" evidence="3">
    <location>
        <begin position="186"/>
        <end position="213"/>
    </location>
</feature>
<keyword evidence="6" id="KW-1185">Reference proteome</keyword>
<dbReference type="Gene3D" id="1.10.8.60">
    <property type="match status" value="1"/>
</dbReference>
<proteinExistence type="predicted"/>
<feature type="domain" description="Clp ATPase C-terminal" evidence="4">
    <location>
        <begin position="81"/>
        <end position="117"/>
    </location>
</feature>
<evidence type="ECO:0000256" key="1">
    <source>
        <dbReference type="ARBA" id="ARBA00022741"/>
    </source>
</evidence>
<organism evidence="5 6">
    <name type="scientific">Saponaria officinalis</name>
    <name type="common">Common soapwort</name>
    <name type="synonym">Lychnis saponaria</name>
    <dbReference type="NCBI Taxonomy" id="3572"/>
    <lineage>
        <taxon>Eukaryota</taxon>
        <taxon>Viridiplantae</taxon>
        <taxon>Streptophyta</taxon>
        <taxon>Embryophyta</taxon>
        <taxon>Tracheophyta</taxon>
        <taxon>Spermatophyta</taxon>
        <taxon>Magnoliopsida</taxon>
        <taxon>eudicotyledons</taxon>
        <taxon>Gunneridae</taxon>
        <taxon>Pentapetalae</taxon>
        <taxon>Caryophyllales</taxon>
        <taxon>Caryophyllaceae</taxon>
        <taxon>Caryophylleae</taxon>
        <taxon>Saponaria</taxon>
    </lineage>
</organism>
<dbReference type="Pfam" id="PF10431">
    <property type="entry name" value="ClpB_D2-small"/>
    <property type="match status" value="1"/>
</dbReference>
<comment type="caution">
    <text evidence="5">The sequence shown here is derived from an EMBL/GenBank/DDBJ whole genome shotgun (WGS) entry which is preliminary data.</text>
</comment>
<dbReference type="AlphaFoldDB" id="A0AAW1H3S1"/>
<keyword evidence="1" id="KW-0547">Nucleotide-binding</keyword>
<dbReference type="EMBL" id="JBDFQZ010000012">
    <property type="protein sequence ID" value="KAK9671885.1"/>
    <property type="molecule type" value="Genomic_DNA"/>
</dbReference>
<dbReference type="GO" id="GO:0005524">
    <property type="term" value="F:ATP binding"/>
    <property type="evidence" value="ECO:0007669"/>
    <property type="project" value="UniProtKB-KW"/>
</dbReference>
<feature type="compositionally biased region" description="Basic and acidic residues" evidence="3">
    <location>
        <begin position="186"/>
        <end position="205"/>
    </location>
</feature>
<evidence type="ECO:0000313" key="6">
    <source>
        <dbReference type="Proteomes" id="UP001443914"/>
    </source>
</evidence>
<keyword evidence="2" id="KW-0067">ATP-binding</keyword>
<dbReference type="InterPro" id="IPR019489">
    <property type="entry name" value="Clp_ATPase_C"/>
</dbReference>
<evidence type="ECO:0000259" key="4">
    <source>
        <dbReference type="Pfam" id="PF10431"/>
    </source>
</evidence>
<accession>A0AAW1H3S1</accession>
<evidence type="ECO:0000256" key="2">
    <source>
        <dbReference type="ARBA" id="ARBA00022840"/>
    </source>
</evidence>
<gene>
    <name evidence="5" type="ORF">RND81_12G061500</name>
</gene>